<dbReference type="EMBL" id="JAAWVQ010055346">
    <property type="protein sequence ID" value="MBN3275950.1"/>
    <property type="molecule type" value="Genomic_DNA"/>
</dbReference>
<dbReference type="Gene3D" id="3.40.50.720">
    <property type="entry name" value="NAD(P)-binding Rossmann-like Domain"/>
    <property type="match status" value="1"/>
</dbReference>
<dbReference type="InterPro" id="IPR036291">
    <property type="entry name" value="NAD(P)-bd_dom_sf"/>
</dbReference>
<keyword evidence="1" id="KW-0560">Oxidoreductase</keyword>
<keyword evidence="3" id="KW-1133">Transmembrane helix</keyword>
<comment type="similarity">
    <text evidence="2">Belongs to the short-chain dehydrogenases/reductases (SDR) family.</text>
</comment>
<reference evidence="4" key="1">
    <citation type="journal article" date="2021" name="Cell">
        <title>Tracing the genetic footprints of vertebrate landing in non-teleost ray-finned fishes.</title>
        <authorList>
            <person name="Bi X."/>
            <person name="Wang K."/>
            <person name="Yang L."/>
            <person name="Pan H."/>
            <person name="Jiang H."/>
            <person name="Wei Q."/>
            <person name="Fang M."/>
            <person name="Yu H."/>
            <person name="Zhu C."/>
            <person name="Cai Y."/>
            <person name="He Y."/>
            <person name="Gan X."/>
            <person name="Zeng H."/>
            <person name="Yu D."/>
            <person name="Zhu Y."/>
            <person name="Jiang H."/>
            <person name="Qiu Q."/>
            <person name="Yang H."/>
            <person name="Zhang Y.E."/>
            <person name="Wang W."/>
            <person name="Zhu M."/>
            <person name="He S."/>
            <person name="Zhang G."/>
        </authorList>
    </citation>
    <scope>NUCLEOTIDE SEQUENCE</scope>
    <source>
        <strain evidence="4">Pddl_001</strain>
    </source>
</reference>
<dbReference type="PRINTS" id="PR00081">
    <property type="entry name" value="GDHRDH"/>
</dbReference>
<protein>
    <submittedName>
        <fullName evidence="4">DHRS7 reductase</fullName>
    </submittedName>
</protein>
<dbReference type="Pfam" id="PF00106">
    <property type="entry name" value="adh_short"/>
    <property type="match status" value="1"/>
</dbReference>
<comment type="caution">
    <text evidence="4">The sequence shown here is derived from an EMBL/GenBank/DDBJ whole genome shotgun (WGS) entry which is preliminary data.</text>
</comment>
<organism evidence="4 5">
    <name type="scientific">Polyodon spathula</name>
    <name type="common">North American paddlefish</name>
    <name type="synonym">Squalus spathula</name>
    <dbReference type="NCBI Taxonomy" id="7913"/>
    <lineage>
        <taxon>Eukaryota</taxon>
        <taxon>Metazoa</taxon>
        <taxon>Chordata</taxon>
        <taxon>Craniata</taxon>
        <taxon>Vertebrata</taxon>
        <taxon>Euteleostomi</taxon>
        <taxon>Actinopterygii</taxon>
        <taxon>Chondrostei</taxon>
        <taxon>Acipenseriformes</taxon>
        <taxon>Polyodontidae</taxon>
        <taxon>Polyodon</taxon>
    </lineage>
</organism>
<evidence type="ECO:0000256" key="1">
    <source>
        <dbReference type="ARBA" id="ARBA00023002"/>
    </source>
</evidence>
<keyword evidence="5" id="KW-1185">Reference proteome</keyword>
<dbReference type="NCBIfam" id="NF004825">
    <property type="entry name" value="PRK06181.1"/>
    <property type="match status" value="1"/>
</dbReference>
<evidence type="ECO:0000256" key="2">
    <source>
        <dbReference type="RuleBase" id="RU000363"/>
    </source>
</evidence>
<sequence>MELDLISVLWYIILIYVIVQLVRFIRADADLTLLWAESFGRKPADQLCGKVVWITGASSGIGEELAYQLAKTGASLILSARRENELHRVKQNCIEQSSLQEKDILVLPLDLNARGSHEAITKTAIEHFGKIDILLNNGGRSQRSLCLETGLDVYQALMELNYLGTVSLAKCVLPHLVERKRGQIVTISSVAGLAGVPLASGYSASKHALQGFFNSLRSELVDFPEITISSVCPGPVQSQITKHAFTGDLGKAVNSDTDQSHKMSTSRCVSLILVGMANNVKEMWISEQPFLLFNYMWQYTPTWAWWITDVLGQRRVKNFKAGMVCVQLNSTLQSVLIQECEKRVFREGGKVY</sequence>
<dbReference type="PROSITE" id="PS00061">
    <property type="entry name" value="ADH_SHORT"/>
    <property type="match status" value="1"/>
</dbReference>
<dbReference type="PANTHER" id="PTHR44269:SF1">
    <property type="entry name" value="DEHYDROGENASE_REDUCTASE SDR FAMILY MEMBER 7"/>
    <property type="match status" value="1"/>
</dbReference>
<accession>A0ABS2XNQ1</accession>
<feature type="non-terminal residue" evidence="4">
    <location>
        <position position="1"/>
    </location>
</feature>
<feature type="transmembrane region" description="Helical" evidence="3">
    <location>
        <begin position="6"/>
        <end position="25"/>
    </location>
</feature>
<keyword evidence="3" id="KW-0472">Membrane</keyword>
<dbReference type="Proteomes" id="UP001166093">
    <property type="component" value="Unassembled WGS sequence"/>
</dbReference>
<dbReference type="PRINTS" id="PR00080">
    <property type="entry name" value="SDRFAMILY"/>
</dbReference>
<gene>
    <name evidence="4" type="primary">Dhrs7</name>
    <name evidence="4" type="ORF">GTO93_0012568</name>
</gene>
<proteinExistence type="inferred from homology"/>
<evidence type="ECO:0000313" key="4">
    <source>
        <dbReference type="EMBL" id="MBN3275950.1"/>
    </source>
</evidence>
<feature type="non-terminal residue" evidence="4">
    <location>
        <position position="352"/>
    </location>
</feature>
<dbReference type="PANTHER" id="PTHR44269">
    <property type="entry name" value="DEHYDROGENASE/REDUCTASE SDR FAMILY MEMBER 7-RELATED"/>
    <property type="match status" value="1"/>
</dbReference>
<keyword evidence="3" id="KW-0812">Transmembrane</keyword>
<name>A0ABS2XNQ1_POLSP</name>
<evidence type="ECO:0000313" key="5">
    <source>
        <dbReference type="Proteomes" id="UP001166093"/>
    </source>
</evidence>
<dbReference type="InterPro" id="IPR020904">
    <property type="entry name" value="Sc_DH/Rdtase_CS"/>
</dbReference>
<dbReference type="CDD" id="cd05332">
    <property type="entry name" value="11beta-HSD1_like_SDR_c"/>
    <property type="match status" value="1"/>
</dbReference>
<dbReference type="InterPro" id="IPR002347">
    <property type="entry name" value="SDR_fam"/>
</dbReference>
<dbReference type="InterPro" id="IPR053011">
    <property type="entry name" value="SDR_family_member_7"/>
</dbReference>
<evidence type="ECO:0000256" key="3">
    <source>
        <dbReference type="SAM" id="Phobius"/>
    </source>
</evidence>
<dbReference type="SUPFAM" id="SSF51735">
    <property type="entry name" value="NAD(P)-binding Rossmann-fold domains"/>
    <property type="match status" value="1"/>
</dbReference>